<dbReference type="Pfam" id="PF03731">
    <property type="entry name" value="Ku_N"/>
    <property type="match status" value="1"/>
</dbReference>
<evidence type="ECO:0000313" key="18">
    <source>
        <dbReference type="EMBL" id="NXM01003.1"/>
    </source>
</evidence>
<organism evidence="18 19">
    <name type="scientific">Tyrannus savana</name>
    <name type="common">Fork-tailed flycatcher</name>
    <name type="synonym">Muscivora tyrannus</name>
    <dbReference type="NCBI Taxonomy" id="137541"/>
    <lineage>
        <taxon>Eukaryota</taxon>
        <taxon>Metazoa</taxon>
        <taxon>Chordata</taxon>
        <taxon>Craniata</taxon>
        <taxon>Vertebrata</taxon>
        <taxon>Euteleostomi</taxon>
        <taxon>Archelosauria</taxon>
        <taxon>Archosauria</taxon>
        <taxon>Dinosauria</taxon>
        <taxon>Saurischia</taxon>
        <taxon>Theropoda</taxon>
        <taxon>Coelurosauria</taxon>
        <taxon>Aves</taxon>
        <taxon>Neognathae</taxon>
        <taxon>Neoaves</taxon>
        <taxon>Telluraves</taxon>
        <taxon>Australaves</taxon>
        <taxon>Passeriformes</taxon>
        <taxon>Tyrannidae</taxon>
        <taxon>Tyrannus</taxon>
    </lineage>
</organism>
<dbReference type="EMBL" id="VXAW01004904">
    <property type="protein sequence ID" value="NXM01003.1"/>
    <property type="molecule type" value="Genomic_DNA"/>
</dbReference>
<evidence type="ECO:0000256" key="2">
    <source>
        <dbReference type="ARBA" id="ARBA00007726"/>
    </source>
</evidence>
<dbReference type="FunFam" id="3.40.50.410:FF:000055">
    <property type="entry name" value="X-ray repair cross-complementing protein 5"/>
    <property type="match status" value="1"/>
</dbReference>
<dbReference type="PANTHER" id="PTHR12604:SF4">
    <property type="entry name" value="X-RAY REPAIR CROSS-COMPLEMENTING PROTEIN 5"/>
    <property type="match status" value="1"/>
</dbReference>
<evidence type="ECO:0000256" key="9">
    <source>
        <dbReference type="ARBA" id="ARBA00023125"/>
    </source>
</evidence>
<dbReference type="InterPro" id="IPR005160">
    <property type="entry name" value="Ku_C"/>
</dbReference>
<sequence length="727" mass="83125">IVFPFQVATVLCLDVGCTMSKSSPGEESSLEQAKKIMTKFVQRQVFSESKDEVAVVLFGTNGTRNGLASGDQYQNITVHRSLMLPDFDLLEDIQDVIKGGSEQADFLDAIIVCMDLLQKETIGKKYEKRNIELFTDLSSPVSEDQLDIIIANLKKTGTSLQFFLPFQVVIDDGSGDKIASVHSHMHRNSFPIKGLTEQQKKGIDVVRKLMHTLDEEGGLEEIYTFRESLERLSMFKKIERRPMPWPCQLTIGSNLSIRIVAYKAVTEEKVKKIWTVVDAKTLRREDVQKETVYCLNDDDETEVQKDDTIQGFRYGSDIVPFSKEDEEQMKYKTEGKCFSVLGFTRSSQIQRHYYMGNQVLKVFAAKDDENAAVAFSALVRALDELKVVAIVRYAYDRRSNPQIGVAFPYIKEAYECLIYVQLPYMEDLRQYIFSSLKNNKKCVPTADQLSAVDSLIDSMNLVYEDGETFEDLFKPSKIPNPHFQRLYQCLQHKAFHPDKPLPPIEQHLLEMLEMPSVVKERCQAPLERVKALFPLKEVGKKKEEKTAQDIFKDNEDEPRLKKPKTEDEEESFSILKLAEGNITSVGSVNPAEDFRILVRKRNADFRDVSQQLINRIDQFLENKGSQYYMKGINCIRVFREEAMKLSKVQCFNDFLQALKSKLEDKTLADFWEIMVQDRISLITKDEAQESSVTSEEAEKFLAPKEIKNETLPPADEGGDVDDLVSTI</sequence>
<dbReference type="CDD" id="cd00873">
    <property type="entry name" value="KU80"/>
    <property type="match status" value="1"/>
</dbReference>
<dbReference type="SUPFAM" id="SSF100939">
    <property type="entry name" value="SPOC domain-like"/>
    <property type="match status" value="1"/>
</dbReference>
<keyword evidence="9" id="KW-0238">DNA-binding</keyword>
<dbReference type="Gene3D" id="3.40.50.410">
    <property type="entry name" value="von Willebrand factor, type A domain"/>
    <property type="match status" value="1"/>
</dbReference>
<dbReference type="InterPro" id="IPR014893">
    <property type="entry name" value="Ku_PK_bind"/>
</dbReference>
<keyword evidence="3" id="KW-0547">Nucleotide-binding</keyword>
<evidence type="ECO:0000256" key="16">
    <source>
        <dbReference type="SAM" id="SignalP"/>
    </source>
</evidence>
<dbReference type="FunFam" id="1.10.1600.10:FF:000002">
    <property type="entry name" value="X-ray repair cross-complementing protein 5"/>
    <property type="match status" value="1"/>
</dbReference>
<dbReference type="Pfam" id="PF03730">
    <property type="entry name" value="Ku_C"/>
    <property type="match status" value="1"/>
</dbReference>
<feature type="region of interest" description="Disordered" evidence="15">
    <location>
        <begin position="544"/>
        <end position="567"/>
    </location>
</feature>
<dbReference type="PIRSF" id="PIRSF016570">
    <property type="entry name" value="Ku80"/>
    <property type="match status" value="1"/>
</dbReference>
<keyword evidence="16" id="KW-0732">Signal</keyword>
<dbReference type="GO" id="GO:0006310">
    <property type="term" value="P:DNA recombination"/>
    <property type="evidence" value="ECO:0007669"/>
    <property type="project" value="UniProtKB-KW"/>
</dbReference>
<dbReference type="GO" id="GO:0000723">
    <property type="term" value="P:telomere maintenance"/>
    <property type="evidence" value="ECO:0007669"/>
    <property type="project" value="InterPro"/>
</dbReference>
<evidence type="ECO:0000256" key="12">
    <source>
        <dbReference type="ARBA" id="ARBA00023242"/>
    </source>
</evidence>
<keyword evidence="11" id="KW-0234">DNA repair</keyword>
<dbReference type="FunFam" id="2.40.290.10:FF:000005">
    <property type="entry name" value="X-ray repair cross-complementing protein 5"/>
    <property type="match status" value="1"/>
</dbReference>
<dbReference type="GO" id="GO:0005737">
    <property type="term" value="C:cytoplasm"/>
    <property type="evidence" value="ECO:0007669"/>
    <property type="project" value="UniProtKB-ARBA"/>
</dbReference>
<feature type="region of interest" description="Disordered" evidence="15">
    <location>
        <begin position="690"/>
        <end position="727"/>
    </location>
</feature>
<dbReference type="InterPro" id="IPR006164">
    <property type="entry name" value="DNA_bd_Ku70/Ku80"/>
</dbReference>
<dbReference type="InterPro" id="IPR036465">
    <property type="entry name" value="vWFA_dom_sf"/>
</dbReference>
<proteinExistence type="inferred from homology"/>
<dbReference type="InterPro" id="IPR005161">
    <property type="entry name" value="Ku_N"/>
</dbReference>
<keyword evidence="6" id="KW-0347">Helicase</keyword>
<evidence type="ECO:0000256" key="15">
    <source>
        <dbReference type="SAM" id="MobiDB-lite"/>
    </source>
</evidence>
<dbReference type="Proteomes" id="UP000537779">
    <property type="component" value="Unassembled WGS sequence"/>
</dbReference>
<comment type="caution">
    <text evidence="18">The sequence shown here is derived from an EMBL/GenBank/DDBJ whole genome shotgun (WGS) entry which is preliminary data.</text>
</comment>
<gene>
    <name evidence="18" type="primary">Xrcc5</name>
    <name evidence="18" type="ORF">TYRSAV_R08180</name>
</gene>
<evidence type="ECO:0000259" key="17">
    <source>
        <dbReference type="SMART" id="SM00559"/>
    </source>
</evidence>
<evidence type="ECO:0000256" key="5">
    <source>
        <dbReference type="ARBA" id="ARBA00022801"/>
    </source>
</evidence>
<keyword evidence="5" id="KW-0378">Hydrolase</keyword>
<dbReference type="InterPro" id="IPR024193">
    <property type="entry name" value="Ku80"/>
</dbReference>
<dbReference type="InterPro" id="IPR016194">
    <property type="entry name" value="SPOC-like_C_dom_sf"/>
</dbReference>
<evidence type="ECO:0000256" key="7">
    <source>
        <dbReference type="ARBA" id="ARBA00022840"/>
    </source>
</evidence>
<keyword evidence="12" id="KW-0539">Nucleus</keyword>
<feature type="domain" description="Ku" evidence="17">
    <location>
        <begin position="300"/>
        <end position="439"/>
    </location>
</feature>
<dbReference type="GO" id="GO:0043564">
    <property type="term" value="C:Ku70:Ku80 complex"/>
    <property type="evidence" value="ECO:0007669"/>
    <property type="project" value="InterPro"/>
</dbReference>
<dbReference type="PANTHER" id="PTHR12604">
    <property type="entry name" value="KU AUTOANTIGEN DNA HELICASE"/>
    <property type="match status" value="1"/>
</dbReference>
<evidence type="ECO:0000256" key="6">
    <source>
        <dbReference type="ARBA" id="ARBA00022806"/>
    </source>
</evidence>
<feature type="chain" id="PRO_5029683870" description="X-ray repair cross-complementing protein 5" evidence="16">
    <location>
        <begin position="21"/>
        <end position="727"/>
    </location>
</feature>
<keyword evidence="19" id="KW-1185">Reference proteome</keyword>
<evidence type="ECO:0000256" key="8">
    <source>
        <dbReference type="ARBA" id="ARBA00022843"/>
    </source>
</evidence>
<evidence type="ECO:0000256" key="10">
    <source>
        <dbReference type="ARBA" id="ARBA00023172"/>
    </source>
</evidence>
<dbReference type="Pfam" id="PF02735">
    <property type="entry name" value="Ku"/>
    <property type="match status" value="1"/>
</dbReference>
<comment type="similarity">
    <text evidence="2">Belongs to the ku80 family.</text>
</comment>
<accession>A0A7L0XFX5</accession>
<feature type="signal peptide" evidence="16">
    <location>
        <begin position="1"/>
        <end position="20"/>
    </location>
</feature>
<keyword evidence="8" id="KW-0832">Ubl conjugation</keyword>
<evidence type="ECO:0000256" key="13">
    <source>
        <dbReference type="ARBA" id="ARBA00071961"/>
    </source>
</evidence>
<evidence type="ECO:0000256" key="4">
    <source>
        <dbReference type="ARBA" id="ARBA00022763"/>
    </source>
</evidence>
<comment type="subcellular location">
    <subcellularLocation>
        <location evidence="1">Nucleus</location>
    </subcellularLocation>
</comment>
<feature type="non-terminal residue" evidence="18">
    <location>
        <position position="727"/>
    </location>
</feature>
<keyword evidence="7" id="KW-0067">ATP-binding</keyword>
<feature type="compositionally biased region" description="Acidic residues" evidence="15">
    <location>
        <begin position="716"/>
        <end position="727"/>
    </location>
</feature>
<feature type="compositionally biased region" description="Basic and acidic residues" evidence="15">
    <location>
        <begin position="544"/>
        <end position="565"/>
    </location>
</feature>
<keyword evidence="10" id="KW-0233">DNA recombination</keyword>
<dbReference type="GO" id="GO:0003684">
    <property type="term" value="F:damaged DNA binding"/>
    <property type="evidence" value="ECO:0007669"/>
    <property type="project" value="InterPro"/>
</dbReference>
<protein>
    <recommendedName>
        <fullName evidence="13">X-ray repair cross-complementing protein 5</fullName>
    </recommendedName>
    <alternativeName>
        <fullName evidence="14">Ku80</fullName>
    </alternativeName>
</protein>
<evidence type="ECO:0000256" key="3">
    <source>
        <dbReference type="ARBA" id="ARBA00022741"/>
    </source>
</evidence>
<dbReference type="SUPFAM" id="SSF53300">
    <property type="entry name" value="vWA-like"/>
    <property type="match status" value="1"/>
</dbReference>
<dbReference type="GO" id="GO:0005524">
    <property type="term" value="F:ATP binding"/>
    <property type="evidence" value="ECO:0007669"/>
    <property type="project" value="UniProtKB-KW"/>
</dbReference>
<dbReference type="GO" id="GO:0003690">
    <property type="term" value="F:double-stranded DNA binding"/>
    <property type="evidence" value="ECO:0007669"/>
    <property type="project" value="TreeGrafter"/>
</dbReference>
<evidence type="ECO:0000256" key="1">
    <source>
        <dbReference type="ARBA" id="ARBA00004123"/>
    </source>
</evidence>
<feature type="non-terminal residue" evidence="18">
    <location>
        <position position="1"/>
    </location>
</feature>
<dbReference type="AlphaFoldDB" id="A0A7L0XFX5"/>
<evidence type="ECO:0000313" key="19">
    <source>
        <dbReference type="Proteomes" id="UP000537779"/>
    </source>
</evidence>
<dbReference type="SUPFAM" id="SSF101420">
    <property type="entry name" value="C-terminal domain of Ku80"/>
    <property type="match status" value="1"/>
</dbReference>
<dbReference type="GO" id="GO:0003678">
    <property type="term" value="F:DNA helicase activity"/>
    <property type="evidence" value="ECO:0007669"/>
    <property type="project" value="InterPro"/>
</dbReference>
<keyword evidence="4" id="KW-0227">DNA damage</keyword>
<dbReference type="GO" id="GO:0042162">
    <property type="term" value="F:telomeric DNA binding"/>
    <property type="evidence" value="ECO:0007669"/>
    <property type="project" value="InterPro"/>
</dbReference>
<dbReference type="Gene3D" id="1.10.1600.10">
    <property type="match status" value="1"/>
</dbReference>
<dbReference type="Pfam" id="PF08785">
    <property type="entry name" value="Ku_PK_bind"/>
    <property type="match status" value="1"/>
</dbReference>
<dbReference type="GO" id="GO:0016787">
    <property type="term" value="F:hydrolase activity"/>
    <property type="evidence" value="ECO:0007669"/>
    <property type="project" value="UniProtKB-KW"/>
</dbReference>
<dbReference type="FunFam" id="1.25.40.240:FF:000001">
    <property type="entry name" value="X-ray repair cross-complementing protein 5"/>
    <property type="match status" value="1"/>
</dbReference>
<reference evidence="18 19" key="1">
    <citation type="submission" date="2019-09" db="EMBL/GenBank/DDBJ databases">
        <title>Bird 10,000 Genomes (B10K) Project - Family phase.</title>
        <authorList>
            <person name="Zhang G."/>
        </authorList>
    </citation>
    <scope>NUCLEOTIDE SEQUENCE [LARGE SCALE GENOMIC DNA]</scope>
    <source>
        <strain evidence="18">B10K-DU-001-37</strain>
        <tissue evidence="18">Muscle</tissue>
    </source>
</reference>
<dbReference type="InterPro" id="IPR036494">
    <property type="entry name" value="Ku_C_sf"/>
</dbReference>
<dbReference type="Gene3D" id="2.40.290.10">
    <property type="match status" value="1"/>
</dbReference>
<evidence type="ECO:0000256" key="14">
    <source>
        <dbReference type="ARBA" id="ARBA00078350"/>
    </source>
</evidence>
<feature type="compositionally biased region" description="Basic and acidic residues" evidence="15">
    <location>
        <begin position="696"/>
        <end position="708"/>
    </location>
</feature>
<evidence type="ECO:0000256" key="11">
    <source>
        <dbReference type="ARBA" id="ARBA00023204"/>
    </source>
</evidence>
<name>A0A7L0XFX5_TYRSA</name>
<dbReference type="GO" id="GO:0006303">
    <property type="term" value="P:double-strand break repair via nonhomologous end joining"/>
    <property type="evidence" value="ECO:0007669"/>
    <property type="project" value="InterPro"/>
</dbReference>
<dbReference type="SMART" id="SM00559">
    <property type="entry name" value="Ku78"/>
    <property type="match status" value="1"/>
</dbReference>
<dbReference type="Gene3D" id="1.25.40.240">
    <property type="entry name" value="Ku, C-terminal domain"/>
    <property type="match status" value="1"/>
</dbReference>